<keyword evidence="8" id="KW-0378">Hydrolase</keyword>
<dbReference type="InterPro" id="IPR051406">
    <property type="entry name" value="PLD_domain"/>
</dbReference>
<evidence type="ECO:0000313" key="13">
    <source>
        <dbReference type="EMBL" id="MCL6739602.1"/>
    </source>
</evidence>
<reference evidence="13" key="1">
    <citation type="submission" date="2022-05" db="EMBL/GenBank/DDBJ databases">
        <authorList>
            <person name="Jo J.-H."/>
            <person name="Im W.-T."/>
        </authorList>
    </citation>
    <scope>NUCLEOTIDE SEQUENCE</scope>
    <source>
        <strain evidence="13">RB56-2</strain>
    </source>
</reference>
<dbReference type="EC" id="3.1.4.4" evidence="5"/>
<evidence type="ECO:0000259" key="12">
    <source>
        <dbReference type="PROSITE" id="PS50035"/>
    </source>
</evidence>
<comment type="caution">
    <text evidence="13">The sequence shown here is derived from an EMBL/GenBank/DDBJ whole genome shotgun (WGS) entry which is preliminary data.</text>
</comment>
<accession>A0ABT0S5P1</accession>
<evidence type="ECO:0000256" key="7">
    <source>
        <dbReference type="ARBA" id="ARBA00022525"/>
    </source>
</evidence>
<gene>
    <name evidence="13" type="ORF">LZ518_00395</name>
</gene>
<evidence type="ECO:0000256" key="1">
    <source>
        <dbReference type="ARBA" id="ARBA00000798"/>
    </source>
</evidence>
<keyword evidence="7" id="KW-0964">Secreted</keyword>
<evidence type="ECO:0000256" key="6">
    <source>
        <dbReference type="ARBA" id="ARBA00018392"/>
    </source>
</evidence>
<organism evidence="13 14">
    <name type="scientific">Sphingomonas brevis</name>
    <dbReference type="NCBI Taxonomy" id="2908206"/>
    <lineage>
        <taxon>Bacteria</taxon>
        <taxon>Pseudomonadati</taxon>
        <taxon>Pseudomonadota</taxon>
        <taxon>Alphaproteobacteria</taxon>
        <taxon>Sphingomonadales</taxon>
        <taxon>Sphingomonadaceae</taxon>
        <taxon>Sphingomonas</taxon>
    </lineage>
</organism>
<evidence type="ECO:0000256" key="9">
    <source>
        <dbReference type="ARBA" id="ARBA00022963"/>
    </source>
</evidence>
<dbReference type="PROSITE" id="PS50035">
    <property type="entry name" value="PLD"/>
    <property type="match status" value="1"/>
</dbReference>
<dbReference type="EMBL" id="JAMGBB010000001">
    <property type="protein sequence ID" value="MCL6739602.1"/>
    <property type="molecule type" value="Genomic_DNA"/>
</dbReference>
<comment type="function">
    <text evidence="2">Could be a virulence factor.</text>
</comment>
<comment type="similarity">
    <text evidence="4">Belongs to the phospholipase D family.</text>
</comment>
<dbReference type="Pfam" id="PF13091">
    <property type="entry name" value="PLDc_2"/>
    <property type="match status" value="2"/>
</dbReference>
<dbReference type="InterPro" id="IPR025202">
    <property type="entry name" value="PLD-like_dom"/>
</dbReference>
<name>A0ABT0S5P1_9SPHN</name>
<sequence length="344" mass="38598">MPDRSPRVLFGGPGEPPRLLRNDLQERVEAVPAGGKIAWSTYYFRDRALAQSLIEASDRGVMVTLRIEGDPRFPEVNEAVIAMLEQHGLGGGLKIHRPPHRWPERRYGYWHSKIYCFSHPVPTALIGSFNPSGDEPEDEGILASIGDQDRGHNLLVAFEGNRAFLALGKRVRQIGGRFARFDPLQNRPIRLGASTVWTYPRLWPGLIDHQLKSLGRGDRVRGAISHLKHGRLAEQLAAGAKRGVSIELLLHDTERRVPEEVVAELAAAGVIARRYARPDSLPLHSKFLIVDEGGSRNAWFGSFNYNQRSYRHNHEVLVETRDPNILCALVDRFDEIAAEVGRSR</sequence>
<dbReference type="PANTHER" id="PTHR43856:SF1">
    <property type="entry name" value="MITOCHONDRIAL CARDIOLIPIN HYDROLASE"/>
    <property type="match status" value="1"/>
</dbReference>
<dbReference type="SUPFAM" id="SSF56024">
    <property type="entry name" value="Phospholipase D/nuclease"/>
    <property type="match status" value="2"/>
</dbReference>
<dbReference type="RefSeq" id="WP_249914086.1">
    <property type="nucleotide sequence ID" value="NZ_JAMGBB010000001.1"/>
</dbReference>
<evidence type="ECO:0000256" key="8">
    <source>
        <dbReference type="ARBA" id="ARBA00022801"/>
    </source>
</evidence>
<evidence type="ECO:0000256" key="3">
    <source>
        <dbReference type="ARBA" id="ARBA00004613"/>
    </source>
</evidence>
<evidence type="ECO:0000313" key="14">
    <source>
        <dbReference type="Proteomes" id="UP001165383"/>
    </source>
</evidence>
<dbReference type="Gene3D" id="3.30.870.10">
    <property type="entry name" value="Endonuclease Chain A"/>
    <property type="match status" value="2"/>
</dbReference>
<dbReference type="InterPro" id="IPR001736">
    <property type="entry name" value="PLipase_D/transphosphatidylase"/>
</dbReference>
<comment type="subcellular location">
    <subcellularLocation>
        <location evidence="3">Secreted</location>
    </subcellularLocation>
</comment>
<evidence type="ECO:0000256" key="5">
    <source>
        <dbReference type="ARBA" id="ARBA00012027"/>
    </source>
</evidence>
<keyword evidence="14" id="KW-1185">Reference proteome</keyword>
<evidence type="ECO:0000256" key="11">
    <source>
        <dbReference type="ARBA" id="ARBA00029594"/>
    </source>
</evidence>
<comment type="catalytic activity">
    <reaction evidence="1">
        <text>a 1,2-diacyl-sn-glycero-3-phosphocholine + H2O = a 1,2-diacyl-sn-glycero-3-phosphate + choline + H(+)</text>
        <dbReference type="Rhea" id="RHEA:14445"/>
        <dbReference type="ChEBI" id="CHEBI:15354"/>
        <dbReference type="ChEBI" id="CHEBI:15377"/>
        <dbReference type="ChEBI" id="CHEBI:15378"/>
        <dbReference type="ChEBI" id="CHEBI:57643"/>
        <dbReference type="ChEBI" id="CHEBI:58608"/>
        <dbReference type="EC" id="3.1.4.4"/>
    </reaction>
</comment>
<evidence type="ECO:0000256" key="4">
    <source>
        <dbReference type="ARBA" id="ARBA00008664"/>
    </source>
</evidence>
<keyword evidence="10" id="KW-0443">Lipid metabolism</keyword>
<protein>
    <recommendedName>
        <fullName evidence="6">Phospholipase D</fullName>
        <ecNumber evidence="5">3.1.4.4</ecNumber>
    </recommendedName>
    <alternativeName>
        <fullName evidence="11">Choline phosphatase</fullName>
    </alternativeName>
</protein>
<keyword evidence="9" id="KW-0442">Lipid degradation</keyword>
<dbReference type="Proteomes" id="UP001165383">
    <property type="component" value="Unassembled WGS sequence"/>
</dbReference>
<dbReference type="PANTHER" id="PTHR43856">
    <property type="entry name" value="CARDIOLIPIN HYDROLASE"/>
    <property type="match status" value="1"/>
</dbReference>
<proteinExistence type="inferred from homology"/>
<evidence type="ECO:0000256" key="10">
    <source>
        <dbReference type="ARBA" id="ARBA00023098"/>
    </source>
</evidence>
<evidence type="ECO:0000256" key="2">
    <source>
        <dbReference type="ARBA" id="ARBA00003145"/>
    </source>
</evidence>
<feature type="domain" description="PLD phosphodiesterase" evidence="12">
    <location>
        <begin position="279"/>
        <end position="309"/>
    </location>
</feature>